<comment type="caution">
    <text evidence="1">The sequence shown here is derived from an EMBL/GenBank/DDBJ whole genome shotgun (WGS) entry which is preliminary data.</text>
</comment>
<dbReference type="AlphaFoldDB" id="A0A5D0I6S5"/>
<evidence type="ECO:0000313" key="2">
    <source>
        <dbReference type="Proteomes" id="UP000323930"/>
    </source>
</evidence>
<protein>
    <submittedName>
        <fullName evidence="1">Uncharacterized protein</fullName>
    </submittedName>
</protein>
<dbReference type="RefSeq" id="WP_148541742.1">
    <property type="nucleotide sequence ID" value="NZ_VSDQ01000577.1"/>
</dbReference>
<sequence length="60" mass="6820">MEKDPVKVRLIGKKGKKYQIKFPNLEIPVTVNENLYTKMLHSTEYQFSNSTSTVSQATSA</sequence>
<gene>
    <name evidence="1" type="ORF">FUA24_09570</name>
</gene>
<evidence type="ECO:0000313" key="1">
    <source>
        <dbReference type="EMBL" id="TYA78591.1"/>
    </source>
</evidence>
<accession>A0A5D0I6S5</accession>
<dbReference type="OrthoDB" id="1451930at2"/>
<organism evidence="1 2">
    <name type="scientific">Seonamhaeicola marinus</name>
    <dbReference type="NCBI Taxonomy" id="1912246"/>
    <lineage>
        <taxon>Bacteria</taxon>
        <taxon>Pseudomonadati</taxon>
        <taxon>Bacteroidota</taxon>
        <taxon>Flavobacteriia</taxon>
        <taxon>Flavobacteriales</taxon>
        <taxon>Flavobacteriaceae</taxon>
    </lineage>
</organism>
<proteinExistence type="predicted"/>
<dbReference type="Proteomes" id="UP000323930">
    <property type="component" value="Unassembled WGS sequence"/>
</dbReference>
<reference evidence="1 2" key="1">
    <citation type="submission" date="2019-08" db="EMBL/GenBank/DDBJ databases">
        <title>Seonamhaeicola sediminis sp. nov., isolated from marine sediment.</title>
        <authorList>
            <person name="Cao W.R."/>
        </authorList>
    </citation>
    <scope>NUCLEOTIDE SEQUENCE [LARGE SCALE GENOMIC DNA]</scope>
    <source>
        <strain evidence="1 2">B011</strain>
    </source>
</reference>
<name>A0A5D0I6S5_9FLAO</name>
<dbReference type="EMBL" id="VSDQ01000577">
    <property type="protein sequence ID" value="TYA78591.1"/>
    <property type="molecule type" value="Genomic_DNA"/>
</dbReference>
<keyword evidence="2" id="KW-1185">Reference proteome</keyword>